<feature type="domain" description="AB hydrolase-1" evidence="1">
    <location>
        <begin position="99"/>
        <end position="198"/>
    </location>
</feature>
<dbReference type="Gene3D" id="3.40.50.1820">
    <property type="entry name" value="alpha/beta hydrolase"/>
    <property type="match status" value="1"/>
</dbReference>
<keyword evidence="2" id="KW-0378">Hydrolase</keyword>
<feature type="domain" description="AB hydrolase-1" evidence="1">
    <location>
        <begin position="279"/>
        <end position="329"/>
    </location>
</feature>
<dbReference type="GO" id="GO:0016020">
    <property type="term" value="C:membrane"/>
    <property type="evidence" value="ECO:0007669"/>
    <property type="project" value="TreeGrafter"/>
</dbReference>
<dbReference type="SUPFAM" id="SSF53474">
    <property type="entry name" value="alpha/beta-Hydrolases"/>
    <property type="match status" value="1"/>
</dbReference>
<dbReference type="Proteomes" id="UP000275663">
    <property type="component" value="Chromosome"/>
</dbReference>
<dbReference type="GO" id="GO:0046464">
    <property type="term" value="P:acylglycerol catabolic process"/>
    <property type="evidence" value="ECO:0007669"/>
    <property type="project" value="TreeGrafter"/>
</dbReference>
<dbReference type="GO" id="GO:0047372">
    <property type="term" value="F:monoacylglycerol lipase activity"/>
    <property type="evidence" value="ECO:0007669"/>
    <property type="project" value="TreeGrafter"/>
</dbReference>
<dbReference type="InterPro" id="IPR000639">
    <property type="entry name" value="Epox_hydrolase-like"/>
</dbReference>
<evidence type="ECO:0000259" key="1">
    <source>
        <dbReference type="Pfam" id="PF00561"/>
    </source>
</evidence>
<sequence length="347" mass="38055">MQGCRPHRLCALGRVAVDSAIPQRRLNQTMQKLFFITRPLLKLLCGLTLSWSLVGCVSVENTLSSWAINGERALASVEKKQISVGEFELSYLEGGQGDTVFLIHGFESNKDIWIRFAAQLTKHYHVIAIDLPGHGDSTILMTQSYSVSEQALRVIALMDALHLMQPVHLLGHSMGGAIAYHVAANAPARVKSLGLMSAAGVVSGRPSELFMRLQHGENPLIAHDTQSFKDLLAFTMSDPPYIPGPVIASLTRTAIAREAIASKIFTEIRPPYSRELETLQAKISMPTLLIWGDKDRAVDVSSTEVFTHLIPQAQLVIFKDVGHAPQLERTKETAIAYQAFLAGVKPN</sequence>
<accession>A0A3Q9BS02</accession>
<dbReference type="Pfam" id="PF00561">
    <property type="entry name" value="Abhydrolase_1"/>
    <property type="match status" value="2"/>
</dbReference>
<dbReference type="AlphaFoldDB" id="A0A3Q9BS02"/>
<dbReference type="InterPro" id="IPR029058">
    <property type="entry name" value="AB_hydrolase_fold"/>
</dbReference>
<dbReference type="PRINTS" id="PR00412">
    <property type="entry name" value="EPOXHYDRLASE"/>
</dbReference>
<dbReference type="InterPro" id="IPR000073">
    <property type="entry name" value="AB_hydrolase_1"/>
</dbReference>
<protein>
    <submittedName>
        <fullName evidence="2">Alpha/beta fold hydrolase</fullName>
    </submittedName>
</protein>
<dbReference type="EMBL" id="CP034464">
    <property type="protein sequence ID" value="AZP13045.1"/>
    <property type="molecule type" value="Genomic_DNA"/>
</dbReference>
<name>A0A3Q9BS02_9BURK</name>
<organism evidence="2 3">
    <name type="scientific">Undibacterium parvum</name>
    <dbReference type="NCBI Taxonomy" id="401471"/>
    <lineage>
        <taxon>Bacteria</taxon>
        <taxon>Pseudomonadati</taxon>
        <taxon>Pseudomonadota</taxon>
        <taxon>Betaproteobacteria</taxon>
        <taxon>Burkholderiales</taxon>
        <taxon>Oxalobacteraceae</taxon>
        <taxon>Undibacterium</taxon>
    </lineage>
</organism>
<dbReference type="PRINTS" id="PR00111">
    <property type="entry name" value="ABHYDROLASE"/>
</dbReference>
<dbReference type="PANTHER" id="PTHR43798">
    <property type="entry name" value="MONOACYLGLYCEROL LIPASE"/>
    <property type="match status" value="1"/>
</dbReference>
<keyword evidence="3" id="KW-1185">Reference proteome</keyword>
<evidence type="ECO:0000313" key="2">
    <source>
        <dbReference type="EMBL" id="AZP13045.1"/>
    </source>
</evidence>
<evidence type="ECO:0000313" key="3">
    <source>
        <dbReference type="Proteomes" id="UP000275663"/>
    </source>
</evidence>
<proteinExistence type="predicted"/>
<dbReference type="KEGG" id="upv:EJN92_14175"/>
<dbReference type="PANTHER" id="PTHR43798:SF5">
    <property type="entry name" value="MONOACYLGLYCEROL LIPASE ABHD6"/>
    <property type="match status" value="1"/>
</dbReference>
<gene>
    <name evidence="2" type="ORF">EJN92_14175</name>
</gene>
<reference evidence="2 3" key="1">
    <citation type="journal article" date="2011" name="Int. J. Syst. Evol. Microbiol.">
        <title>Description of Undibacterium oligocarboniphilum sp. nov., isolated from purified water, and Undibacterium pigrum strain CCUG 49012 as the type strain of Undibacterium parvum sp. nov., and emended descriptions of the genus Undibacterium and the species Undibacterium pigrum.</title>
        <authorList>
            <person name="Eder W."/>
            <person name="Wanner G."/>
            <person name="Ludwig W."/>
            <person name="Busse H.J."/>
            <person name="Ziemke-Kageler F."/>
            <person name="Lang E."/>
        </authorList>
    </citation>
    <scope>NUCLEOTIDE SEQUENCE [LARGE SCALE GENOMIC DNA]</scope>
    <source>
        <strain evidence="2 3">DSM 23061</strain>
    </source>
</reference>
<dbReference type="InterPro" id="IPR050266">
    <property type="entry name" value="AB_hydrolase_sf"/>
</dbReference>